<dbReference type="PANTHER" id="PTHR10791:SF22">
    <property type="entry name" value="BIDIRECTIONAL SUGAR TRANSPORTER SWEET11"/>
    <property type="match status" value="1"/>
</dbReference>
<feature type="compositionally biased region" description="Basic and acidic residues" evidence="11">
    <location>
        <begin position="269"/>
        <end position="287"/>
    </location>
</feature>
<comment type="subcellular location">
    <subcellularLocation>
        <location evidence="1 10">Cell membrane</location>
        <topology evidence="1 10">Multi-pass membrane protein</topology>
    </subcellularLocation>
</comment>
<dbReference type="EMBL" id="JAMYWD010000009">
    <property type="protein sequence ID" value="KAJ4959980.1"/>
    <property type="molecule type" value="Genomic_DNA"/>
</dbReference>
<evidence type="ECO:0000256" key="2">
    <source>
        <dbReference type="ARBA" id="ARBA00007809"/>
    </source>
</evidence>
<dbReference type="OrthoDB" id="409725at2759"/>
<evidence type="ECO:0000256" key="5">
    <source>
        <dbReference type="ARBA" id="ARBA00022597"/>
    </source>
</evidence>
<evidence type="ECO:0000256" key="7">
    <source>
        <dbReference type="ARBA" id="ARBA00022737"/>
    </source>
</evidence>
<keyword evidence="5 10" id="KW-0762">Sugar transport</keyword>
<organism evidence="12 13">
    <name type="scientific">Protea cynaroides</name>
    <dbReference type="NCBI Taxonomy" id="273540"/>
    <lineage>
        <taxon>Eukaryota</taxon>
        <taxon>Viridiplantae</taxon>
        <taxon>Streptophyta</taxon>
        <taxon>Embryophyta</taxon>
        <taxon>Tracheophyta</taxon>
        <taxon>Spermatophyta</taxon>
        <taxon>Magnoliopsida</taxon>
        <taxon>Proteales</taxon>
        <taxon>Proteaceae</taxon>
        <taxon>Protea</taxon>
    </lineage>
</organism>
<evidence type="ECO:0000256" key="6">
    <source>
        <dbReference type="ARBA" id="ARBA00022692"/>
    </source>
</evidence>
<evidence type="ECO:0000256" key="9">
    <source>
        <dbReference type="ARBA" id="ARBA00023136"/>
    </source>
</evidence>
<comment type="caution">
    <text evidence="12">The sequence shown here is derived from an EMBL/GenBank/DDBJ whole genome shotgun (WGS) entry which is preliminary data.</text>
</comment>
<evidence type="ECO:0000313" key="12">
    <source>
        <dbReference type="EMBL" id="KAJ4959980.1"/>
    </source>
</evidence>
<comment type="similarity">
    <text evidence="2 10">Belongs to the SWEET sugar transporter family.</text>
</comment>
<evidence type="ECO:0000313" key="13">
    <source>
        <dbReference type="Proteomes" id="UP001141806"/>
    </source>
</evidence>
<dbReference type="Pfam" id="PF03083">
    <property type="entry name" value="MtN3_slv"/>
    <property type="match status" value="2"/>
</dbReference>
<evidence type="ECO:0000256" key="3">
    <source>
        <dbReference type="ARBA" id="ARBA00022448"/>
    </source>
</evidence>
<keyword evidence="13" id="KW-1185">Reference proteome</keyword>
<evidence type="ECO:0000256" key="1">
    <source>
        <dbReference type="ARBA" id="ARBA00004651"/>
    </source>
</evidence>
<feature type="transmembrane region" description="Helical" evidence="10">
    <location>
        <begin position="166"/>
        <end position="188"/>
    </location>
</feature>
<reference evidence="12" key="1">
    <citation type="journal article" date="2023" name="Plant J.">
        <title>The genome of the king protea, Protea cynaroides.</title>
        <authorList>
            <person name="Chang J."/>
            <person name="Duong T.A."/>
            <person name="Schoeman C."/>
            <person name="Ma X."/>
            <person name="Roodt D."/>
            <person name="Barker N."/>
            <person name="Li Z."/>
            <person name="Van de Peer Y."/>
            <person name="Mizrachi E."/>
        </authorList>
    </citation>
    <scope>NUCLEOTIDE SEQUENCE</scope>
    <source>
        <tissue evidence="12">Young leaves</tissue>
    </source>
</reference>
<dbReference type="FunFam" id="1.20.1280.290:FF:000001">
    <property type="entry name" value="Bidirectional sugar transporter SWEET"/>
    <property type="match status" value="1"/>
</dbReference>
<comment type="function">
    <text evidence="10">Mediates both low-affinity uptake and efflux of sugar across the membrane.</text>
</comment>
<keyword evidence="6 10" id="KW-0812">Transmembrane</keyword>
<evidence type="ECO:0000256" key="11">
    <source>
        <dbReference type="SAM" id="MobiDB-lite"/>
    </source>
</evidence>
<feature type="transmembrane region" description="Helical" evidence="10">
    <location>
        <begin position="12"/>
        <end position="37"/>
    </location>
</feature>
<protein>
    <recommendedName>
        <fullName evidence="10">Bidirectional sugar transporter SWEET</fullName>
    </recommendedName>
</protein>
<keyword evidence="3 10" id="KW-0813">Transport</keyword>
<evidence type="ECO:0000256" key="8">
    <source>
        <dbReference type="ARBA" id="ARBA00022989"/>
    </source>
</evidence>
<dbReference type="AlphaFoldDB" id="A0A9Q0H8D8"/>
<sequence length="311" mass="35005">MGMLTVGSNPWVFTFGLLGNIVSFLVLLAPTPTFVRVCKKKSTEGFHSLPYLAAVFSAMLWIYYAFLKTGANYLITINSIGCVIETVYIVIYLVYAPRKARILTAKLLLLMNFGGFCMILLLSQLLFKGPKRVQIVGGFSVAFSVCVFVAPLSILKRVMVTKSVEFMPFTLSFFLTLSAVMWFCYGFLLKDYYIALPNILGFIFGVLQMVLYVVYKGCCDKKVKAVREEQKIQDQIIIDIVRSSTIRGWEVHPVDPNAVIEEGMEEDDQDHRNINLRNVGDEEQKTDVDDDGDAENNPTREDSGETHGTHK</sequence>
<gene>
    <name evidence="12" type="ORF">NE237_019890</name>
</gene>
<keyword evidence="9 10" id="KW-0472">Membrane</keyword>
<evidence type="ECO:0000256" key="4">
    <source>
        <dbReference type="ARBA" id="ARBA00022475"/>
    </source>
</evidence>
<dbReference type="FunFam" id="1.20.1280.290:FF:000003">
    <property type="entry name" value="Bidirectional sugar transporter SWEET"/>
    <property type="match status" value="1"/>
</dbReference>
<dbReference type="InterPro" id="IPR047664">
    <property type="entry name" value="SWEET"/>
</dbReference>
<feature type="transmembrane region" description="Helical" evidence="10">
    <location>
        <begin position="49"/>
        <end position="67"/>
    </location>
</feature>
<feature type="transmembrane region" description="Helical" evidence="10">
    <location>
        <begin position="194"/>
        <end position="215"/>
    </location>
</feature>
<keyword evidence="8 10" id="KW-1133">Transmembrane helix</keyword>
<feature type="transmembrane region" description="Helical" evidence="10">
    <location>
        <begin position="73"/>
        <end position="95"/>
    </location>
</feature>
<feature type="transmembrane region" description="Helical" evidence="10">
    <location>
        <begin position="133"/>
        <end position="154"/>
    </location>
</feature>
<feature type="compositionally biased region" description="Basic and acidic residues" evidence="11">
    <location>
        <begin position="298"/>
        <end position="311"/>
    </location>
</feature>
<dbReference type="Gene3D" id="1.20.1280.290">
    <property type="match status" value="2"/>
</dbReference>
<dbReference type="GO" id="GO:0051119">
    <property type="term" value="F:sugar transmembrane transporter activity"/>
    <property type="evidence" value="ECO:0007669"/>
    <property type="project" value="InterPro"/>
</dbReference>
<feature type="transmembrane region" description="Helical" evidence="10">
    <location>
        <begin position="107"/>
        <end position="127"/>
    </location>
</feature>
<keyword evidence="4" id="KW-1003">Cell membrane</keyword>
<name>A0A9Q0H8D8_9MAGN</name>
<keyword evidence="7" id="KW-0677">Repeat</keyword>
<dbReference type="GO" id="GO:0005886">
    <property type="term" value="C:plasma membrane"/>
    <property type="evidence" value="ECO:0007669"/>
    <property type="project" value="UniProtKB-SubCell"/>
</dbReference>
<proteinExistence type="inferred from homology"/>
<dbReference type="InterPro" id="IPR004316">
    <property type="entry name" value="SWEET_rpt"/>
</dbReference>
<dbReference type="Proteomes" id="UP001141806">
    <property type="component" value="Unassembled WGS sequence"/>
</dbReference>
<feature type="region of interest" description="Disordered" evidence="11">
    <location>
        <begin position="261"/>
        <end position="311"/>
    </location>
</feature>
<dbReference type="PANTHER" id="PTHR10791">
    <property type="entry name" value="RAG1-ACTIVATING PROTEIN 1"/>
    <property type="match status" value="1"/>
</dbReference>
<evidence type="ECO:0000256" key="10">
    <source>
        <dbReference type="RuleBase" id="RU910715"/>
    </source>
</evidence>
<accession>A0A9Q0H8D8</accession>